<feature type="region of interest" description="Disordered" evidence="1">
    <location>
        <begin position="1"/>
        <end position="20"/>
    </location>
</feature>
<feature type="non-terminal residue" evidence="2">
    <location>
        <position position="154"/>
    </location>
</feature>
<feature type="region of interest" description="Disordered" evidence="1">
    <location>
        <begin position="134"/>
        <end position="154"/>
    </location>
</feature>
<dbReference type="AlphaFoldDB" id="A0A9W7TCG3"/>
<protein>
    <submittedName>
        <fullName evidence="2">SLC2A4 regulator</fullName>
    </submittedName>
</protein>
<accession>A0A9W7TCG3</accession>
<dbReference type="Proteomes" id="UP001059041">
    <property type="component" value="Linkage Group LG21"/>
</dbReference>
<dbReference type="EMBL" id="JAFHDT010000021">
    <property type="protein sequence ID" value="KAI7793986.1"/>
    <property type="molecule type" value="Genomic_DNA"/>
</dbReference>
<keyword evidence="3" id="KW-1185">Reference proteome</keyword>
<organism evidence="2 3">
    <name type="scientific">Triplophysa rosa</name>
    <name type="common">Cave loach</name>
    <dbReference type="NCBI Taxonomy" id="992332"/>
    <lineage>
        <taxon>Eukaryota</taxon>
        <taxon>Metazoa</taxon>
        <taxon>Chordata</taxon>
        <taxon>Craniata</taxon>
        <taxon>Vertebrata</taxon>
        <taxon>Euteleostomi</taxon>
        <taxon>Actinopterygii</taxon>
        <taxon>Neopterygii</taxon>
        <taxon>Teleostei</taxon>
        <taxon>Ostariophysi</taxon>
        <taxon>Cypriniformes</taxon>
        <taxon>Nemacheilidae</taxon>
        <taxon>Triplophysa</taxon>
    </lineage>
</organism>
<name>A0A9W7TCG3_TRIRA</name>
<evidence type="ECO:0000256" key="1">
    <source>
        <dbReference type="SAM" id="MobiDB-lite"/>
    </source>
</evidence>
<comment type="caution">
    <text evidence="2">The sequence shown here is derived from an EMBL/GenBank/DDBJ whole genome shotgun (WGS) entry which is preliminary data.</text>
</comment>
<evidence type="ECO:0000313" key="2">
    <source>
        <dbReference type="EMBL" id="KAI7793986.1"/>
    </source>
</evidence>
<reference evidence="2" key="1">
    <citation type="submission" date="2021-02" db="EMBL/GenBank/DDBJ databases">
        <title>Comparative genomics reveals that relaxation of natural selection precedes convergent phenotypic evolution of cavefish.</title>
        <authorList>
            <person name="Peng Z."/>
        </authorList>
    </citation>
    <scope>NUCLEOTIDE SEQUENCE</scope>
    <source>
        <tissue evidence="2">Muscle</tissue>
    </source>
</reference>
<evidence type="ECO:0000313" key="3">
    <source>
        <dbReference type="Proteomes" id="UP001059041"/>
    </source>
</evidence>
<gene>
    <name evidence="2" type="ORF">IRJ41_014607</name>
</gene>
<sequence>TSKRLIDQPRAGESTHEGGCAGQREPVIAMLIAARENGALHGKAFKMNEVALKNSVKEISANGLFYTSTRERHYIHKKFAFGREEDEHISAPDGVLKQGCPAHRLFLNGHRLQDQIHMEVRTPVRGPEELGCHLPSPEAPHPYTSSIIPVPLDR</sequence>
<proteinExistence type="predicted"/>